<accession>A0ABT2H7T7</accession>
<dbReference type="RefSeq" id="WP_259541570.1">
    <property type="nucleotide sequence ID" value="NZ_JANLCJ010000010.1"/>
</dbReference>
<name>A0ABT2H7T7_9MICO</name>
<organism evidence="1 2">
    <name type="scientific">Herbiconiux daphne</name>
    <dbReference type="NCBI Taxonomy" id="2970914"/>
    <lineage>
        <taxon>Bacteria</taxon>
        <taxon>Bacillati</taxon>
        <taxon>Actinomycetota</taxon>
        <taxon>Actinomycetes</taxon>
        <taxon>Micrococcales</taxon>
        <taxon>Microbacteriaceae</taxon>
        <taxon>Herbiconiux</taxon>
    </lineage>
</organism>
<reference evidence="1" key="1">
    <citation type="submission" date="2022-08" db="EMBL/GenBank/DDBJ databases">
        <authorList>
            <person name="Deng Y."/>
            <person name="Han X.-F."/>
            <person name="Zhang Y.-Q."/>
        </authorList>
    </citation>
    <scope>NUCLEOTIDE SEQUENCE</scope>
    <source>
        <strain evidence="1">CPCC 203386</strain>
    </source>
</reference>
<proteinExistence type="predicted"/>
<keyword evidence="2" id="KW-1185">Reference proteome</keyword>
<sequence length="45" mass="5095">MLFLILLGILALWLAVLLYVAGIDTGREGTPDDYPLLTEPRFFTR</sequence>
<dbReference type="EMBL" id="JANLCJ010000010">
    <property type="protein sequence ID" value="MCS5736018.1"/>
    <property type="molecule type" value="Genomic_DNA"/>
</dbReference>
<protein>
    <submittedName>
        <fullName evidence="1">Uncharacterized protein</fullName>
    </submittedName>
</protein>
<evidence type="ECO:0000313" key="1">
    <source>
        <dbReference type="EMBL" id="MCS5736018.1"/>
    </source>
</evidence>
<evidence type="ECO:0000313" key="2">
    <source>
        <dbReference type="Proteomes" id="UP001165586"/>
    </source>
</evidence>
<dbReference type="Proteomes" id="UP001165586">
    <property type="component" value="Unassembled WGS sequence"/>
</dbReference>
<gene>
    <name evidence="1" type="ORF">N1032_19955</name>
</gene>
<comment type="caution">
    <text evidence="1">The sequence shown here is derived from an EMBL/GenBank/DDBJ whole genome shotgun (WGS) entry which is preliminary data.</text>
</comment>